<keyword evidence="1" id="KW-1133">Transmembrane helix</keyword>
<sequence length="612" mass="71588">MLSFNNVTNAISYAQERIVSVMRNKSIIGKIYKYDVSIINDIDKMNVSDIFHIMDQGTILHELFCALYVCFEDNSAYNGMFNIIKTHYYKFKQYEILKTNKAHNTLDYEKNSCQNKDLEIQRKFKQDQTGFIPVAECICDIIYDKIVRAINNKEISINAVNDFLSCEASILDNHEKVSCIDILSRVYINSCYSDDVDSYVYSLWKNFLLKFALYKIDGYGRNTLQYAILLCDEKDQERCIVEIIKPIIDYHKGIESILDEEGNNIMHYAVGYASCNYKIIQYIGESFPDLINVENNKGDVPLHLLVAMMPVYIFLNSFKVFRQFFMVKKLYDACKETHHSNAPIRQMMQKVREYSLMIQQVKLQEQKLNMQVYEAFLLLFNNTLCCQIMKQSIIQGMLIFYKESLDWLMDYKKSGNLLCEEYGNAIMQLLKNHTHSSINAPISINEFIDYAVQDKNYVQFITHGISDNSKSLLDIQFYKHTKKINNIMMKYYSTMSIPFKQCDYAKQIIFKNYKNNVRGLFIGMLIIQGAFFSIFVVSLIQKNKMFGMSCLPYRHVMLFFVMVGACMITTSITYLEYQKCKYEMQSMIMNISNDIYNINLQKPCITVEKDSV</sequence>
<dbReference type="InterPro" id="IPR036770">
    <property type="entry name" value="Ankyrin_rpt-contain_sf"/>
</dbReference>
<feature type="transmembrane region" description="Helical" evidence="1">
    <location>
        <begin position="520"/>
        <end position="541"/>
    </location>
</feature>
<keyword evidence="3" id="KW-1185">Reference proteome</keyword>
<organism evidence="2 3">
    <name type="scientific">Candidatus Neoehrlichia procyonis str. RAC413</name>
    <dbReference type="NCBI Taxonomy" id="1359163"/>
    <lineage>
        <taxon>Bacteria</taxon>
        <taxon>Pseudomonadati</taxon>
        <taxon>Pseudomonadota</taxon>
        <taxon>Alphaproteobacteria</taxon>
        <taxon>Rickettsiales</taxon>
        <taxon>Anaplasmataceae</taxon>
        <taxon>Candidatus Neoehrlichia</taxon>
    </lineage>
</organism>
<feature type="transmembrane region" description="Helical" evidence="1">
    <location>
        <begin position="553"/>
        <end position="577"/>
    </location>
</feature>
<feature type="transmembrane region" description="Helical" evidence="1">
    <location>
        <begin position="300"/>
        <end position="321"/>
    </location>
</feature>
<dbReference type="EMBL" id="LANX01000001">
    <property type="protein sequence ID" value="KJV69324.1"/>
    <property type="molecule type" value="Genomic_DNA"/>
</dbReference>
<comment type="caution">
    <text evidence="2">The sequence shown here is derived from an EMBL/GenBank/DDBJ whole genome shotgun (WGS) entry which is preliminary data.</text>
</comment>
<dbReference type="Proteomes" id="UP000033562">
    <property type="component" value="Unassembled WGS sequence"/>
</dbReference>
<evidence type="ECO:0000313" key="2">
    <source>
        <dbReference type="EMBL" id="KJV69324.1"/>
    </source>
</evidence>
<evidence type="ECO:0008006" key="4">
    <source>
        <dbReference type="Google" id="ProtNLM"/>
    </source>
</evidence>
<keyword evidence="1" id="KW-0812">Transmembrane</keyword>
<accession>A0A0F3NQZ5</accession>
<evidence type="ECO:0000256" key="1">
    <source>
        <dbReference type="SAM" id="Phobius"/>
    </source>
</evidence>
<proteinExistence type="predicted"/>
<name>A0A0F3NQZ5_9RICK</name>
<gene>
    <name evidence="2" type="ORF">NLO413_0712</name>
</gene>
<dbReference type="AlphaFoldDB" id="A0A0F3NQZ5"/>
<reference evidence="2 3" key="1">
    <citation type="submission" date="2015-02" db="EMBL/GenBank/DDBJ databases">
        <title>Genome Sequencing of Rickettsiales.</title>
        <authorList>
            <person name="Daugherty S.C."/>
            <person name="Su Q."/>
            <person name="Abolude K."/>
            <person name="Beier-Sexton M."/>
            <person name="Carlyon J.A."/>
            <person name="Carter R."/>
            <person name="Day N.P."/>
            <person name="Dumler S.J."/>
            <person name="Dyachenko V."/>
            <person name="Godinez A."/>
            <person name="Kurtti T.J."/>
            <person name="Lichay M."/>
            <person name="Mullins K.E."/>
            <person name="Ott S."/>
            <person name="Pappas-Brown V."/>
            <person name="Paris D.H."/>
            <person name="Patel P."/>
            <person name="Richards A.L."/>
            <person name="Sadzewicz L."/>
            <person name="Sears K."/>
            <person name="Seidman D."/>
            <person name="Sengamalay N."/>
            <person name="Stenos J."/>
            <person name="Tallon L.J."/>
            <person name="Vincent G."/>
            <person name="Fraser C.M."/>
            <person name="Munderloh U."/>
            <person name="Dunning-Hotopp J.C."/>
        </authorList>
    </citation>
    <scope>NUCLEOTIDE SEQUENCE [LARGE SCALE GENOMIC DNA]</scope>
    <source>
        <strain evidence="2 3">RAC413</strain>
    </source>
</reference>
<dbReference type="SUPFAM" id="SSF48403">
    <property type="entry name" value="Ankyrin repeat"/>
    <property type="match status" value="1"/>
</dbReference>
<keyword evidence="1" id="KW-0472">Membrane</keyword>
<protein>
    <recommendedName>
        <fullName evidence="4">Ankyrin repeats family protein</fullName>
    </recommendedName>
</protein>
<dbReference type="OrthoDB" id="7163177at2"/>
<dbReference type="Gene3D" id="1.25.40.20">
    <property type="entry name" value="Ankyrin repeat-containing domain"/>
    <property type="match status" value="1"/>
</dbReference>
<evidence type="ECO:0000313" key="3">
    <source>
        <dbReference type="Proteomes" id="UP000033562"/>
    </source>
</evidence>